<comment type="caution">
    <text evidence="1">The sequence shown here is derived from an EMBL/GenBank/DDBJ whole genome shotgun (WGS) entry which is preliminary data.</text>
</comment>
<proteinExistence type="predicted"/>
<organism evidence="1 2">
    <name type="scientific">Paucihalobacter ruber</name>
    <dbReference type="NCBI Taxonomy" id="2567861"/>
    <lineage>
        <taxon>Bacteria</taxon>
        <taxon>Pseudomonadati</taxon>
        <taxon>Bacteroidota</taxon>
        <taxon>Flavobacteriia</taxon>
        <taxon>Flavobacteriales</taxon>
        <taxon>Flavobacteriaceae</taxon>
        <taxon>Paucihalobacter</taxon>
    </lineage>
</organism>
<dbReference type="AlphaFoldDB" id="A0A506PN99"/>
<gene>
    <name evidence="1" type="ORF">FJ651_03960</name>
</gene>
<reference evidence="1 2" key="1">
    <citation type="submission" date="2019-06" db="EMBL/GenBank/DDBJ databases">
        <title>Flavobacteriaceae Paucihalobacterium erythroidium CWB-1, complete genome.</title>
        <authorList>
            <person name="Wu S."/>
        </authorList>
    </citation>
    <scope>NUCLEOTIDE SEQUENCE [LARGE SCALE GENOMIC DNA]</scope>
    <source>
        <strain evidence="1 2">CWB-1</strain>
    </source>
</reference>
<keyword evidence="2" id="KW-1185">Reference proteome</keyword>
<evidence type="ECO:0000313" key="2">
    <source>
        <dbReference type="Proteomes" id="UP000317332"/>
    </source>
</evidence>
<name>A0A506PN99_9FLAO</name>
<protein>
    <submittedName>
        <fullName evidence="1">Uncharacterized protein</fullName>
    </submittedName>
</protein>
<dbReference type="EMBL" id="VHIQ01000002">
    <property type="protein sequence ID" value="TPV34695.1"/>
    <property type="molecule type" value="Genomic_DNA"/>
</dbReference>
<sequence>MTCINFEDLLGKHISFTEKITGFDFEETDVKFHNSENRHYSIKSKLDDSLFEVRNLYGIP</sequence>
<dbReference type="RefSeq" id="WP_140989118.1">
    <property type="nucleotide sequence ID" value="NZ_VHIQ01000002.1"/>
</dbReference>
<evidence type="ECO:0000313" key="1">
    <source>
        <dbReference type="EMBL" id="TPV34695.1"/>
    </source>
</evidence>
<accession>A0A506PN99</accession>
<dbReference type="Proteomes" id="UP000317332">
    <property type="component" value="Unassembled WGS sequence"/>
</dbReference>